<feature type="domain" description="BON" evidence="1">
    <location>
        <begin position="44"/>
        <end position="113"/>
    </location>
</feature>
<evidence type="ECO:0000313" key="3">
    <source>
        <dbReference type="Proteomes" id="UP000033684"/>
    </source>
</evidence>
<dbReference type="RefSeq" id="WP_045778153.1">
    <property type="nucleotide sequence ID" value="NZ_LAJX01000026.1"/>
</dbReference>
<evidence type="ECO:0000313" key="2">
    <source>
        <dbReference type="EMBL" id="KJV07612.1"/>
    </source>
</evidence>
<dbReference type="InterPro" id="IPR007055">
    <property type="entry name" value="BON_dom"/>
</dbReference>
<accession>A0A0F3ILT9</accession>
<gene>
    <name evidence="2" type="ORF">VZ94_03300</name>
</gene>
<name>A0A0F3ILT9_9GAMM</name>
<dbReference type="Pfam" id="PF04972">
    <property type="entry name" value="BON"/>
    <property type="match status" value="1"/>
</dbReference>
<dbReference type="PROSITE" id="PS50914">
    <property type="entry name" value="BON"/>
    <property type="match status" value="1"/>
</dbReference>
<dbReference type="AlphaFoldDB" id="A0A0F3ILT9"/>
<dbReference type="PROSITE" id="PS51257">
    <property type="entry name" value="PROKAR_LIPOPROTEIN"/>
    <property type="match status" value="1"/>
</dbReference>
<proteinExistence type="predicted"/>
<dbReference type="OrthoDB" id="9783990at2"/>
<organism evidence="2 3">
    <name type="scientific">Methylocucumis oryzae</name>
    <dbReference type="NCBI Taxonomy" id="1632867"/>
    <lineage>
        <taxon>Bacteria</taxon>
        <taxon>Pseudomonadati</taxon>
        <taxon>Pseudomonadota</taxon>
        <taxon>Gammaproteobacteria</taxon>
        <taxon>Methylococcales</taxon>
        <taxon>Methylococcaceae</taxon>
        <taxon>Methylocucumis</taxon>
    </lineage>
</organism>
<reference evidence="2 3" key="2">
    <citation type="journal article" date="2016" name="Microb. Ecol.">
        <title>Genome Characteristics of a Novel Type I Methanotroph (Sn10-6) Isolated from a Flooded Indian Rice Field.</title>
        <authorList>
            <person name="Rahalkar M.C."/>
            <person name="Pandit P.S."/>
            <person name="Dhakephalkar P.K."/>
            <person name="Pore S."/>
            <person name="Arora P."/>
            <person name="Kapse N."/>
        </authorList>
    </citation>
    <scope>NUCLEOTIDE SEQUENCE [LARGE SCALE GENOMIC DNA]</scope>
    <source>
        <strain evidence="2 3">Sn10-6</strain>
    </source>
</reference>
<comment type="caution">
    <text evidence="2">The sequence shown here is derived from an EMBL/GenBank/DDBJ whole genome shotgun (WGS) entry which is preliminary data.</text>
</comment>
<dbReference type="Proteomes" id="UP000033684">
    <property type="component" value="Unassembled WGS sequence"/>
</dbReference>
<dbReference type="EMBL" id="LAJX01000026">
    <property type="protein sequence ID" value="KJV07612.1"/>
    <property type="molecule type" value="Genomic_DNA"/>
</dbReference>
<sequence>MIRIILLTIIILTTSSCTHHVQDAPSELNHLALHDRRPIEIIETDKTIEQDSYEELQEQAELTAASMIRIKAYNKTVLVAGVALNQKVKNDIITTIRNINDVKLVHDHIALEQLPQPETLYNDEQINNAILSALNQIQTLPDFEPQMVKVVTVQSTAYLMGQLHRNEGQVVINVVRHVPNINKIIALFEYLD</sequence>
<reference evidence="3" key="1">
    <citation type="submission" date="2015-03" db="EMBL/GenBank/DDBJ databases">
        <title>Draft genome sequence of a novel methanotroph (Sn10-6) isolated from flooded ricefield rhizosphere in India.</title>
        <authorList>
            <person name="Pandit P.S."/>
            <person name="Pore S.D."/>
            <person name="Arora P."/>
            <person name="Kapse N.G."/>
            <person name="Dhakephalkar P.K."/>
            <person name="Rahalkar M.C."/>
        </authorList>
    </citation>
    <scope>NUCLEOTIDE SEQUENCE [LARGE SCALE GENOMIC DNA]</scope>
    <source>
        <strain evidence="3">Sn10-6</strain>
    </source>
</reference>
<protein>
    <recommendedName>
        <fullName evidence="1">BON domain-containing protein</fullName>
    </recommendedName>
</protein>
<evidence type="ECO:0000259" key="1">
    <source>
        <dbReference type="PROSITE" id="PS50914"/>
    </source>
</evidence>
<keyword evidence="3" id="KW-1185">Reference proteome</keyword>